<reference evidence="1 2" key="1">
    <citation type="submission" date="2017-06" db="EMBL/GenBank/DDBJ databases">
        <authorList>
            <person name="Kim H.J."/>
            <person name="Triplett B.A."/>
        </authorList>
    </citation>
    <scope>NUCLEOTIDE SEQUENCE [LARGE SCALE GENOMIC DNA]</scope>
    <source>
        <strain evidence="1 2">SCA</strain>
    </source>
</reference>
<dbReference type="RefSeq" id="WP_089285579.1">
    <property type="nucleotide sequence ID" value="NZ_FZOJ01000063.1"/>
</dbReference>
<protein>
    <submittedName>
        <fullName evidence="1">Uncharacterized protein</fullName>
    </submittedName>
</protein>
<organism evidence="1 2">
    <name type="scientific">Anaerovirgula multivorans</name>
    <dbReference type="NCBI Taxonomy" id="312168"/>
    <lineage>
        <taxon>Bacteria</taxon>
        <taxon>Bacillati</taxon>
        <taxon>Bacillota</taxon>
        <taxon>Clostridia</taxon>
        <taxon>Peptostreptococcales</taxon>
        <taxon>Natronincolaceae</taxon>
        <taxon>Anaerovirgula</taxon>
    </lineage>
</organism>
<dbReference type="AlphaFoldDB" id="A0A239L621"/>
<dbReference type="Proteomes" id="UP000198304">
    <property type="component" value="Unassembled WGS sequence"/>
</dbReference>
<gene>
    <name evidence="1" type="ORF">SAMN05446037_106310</name>
</gene>
<sequence length="99" mass="11819">MKKLAFIAFKKNTKEVYLRKLKDFFYDYNNYFKIEGYSIEEGIKHSIEADLVLLTSVIFIDFVKKYLLPKSEIIYIRDSFQSCLFAMNYKDRNNKCLSG</sequence>
<evidence type="ECO:0000313" key="2">
    <source>
        <dbReference type="Proteomes" id="UP000198304"/>
    </source>
</evidence>
<evidence type="ECO:0000313" key="1">
    <source>
        <dbReference type="EMBL" id="SNT25452.1"/>
    </source>
</evidence>
<proteinExistence type="predicted"/>
<name>A0A239L621_9FIRM</name>
<dbReference type="OrthoDB" id="9803970at2"/>
<accession>A0A239L621</accession>
<dbReference type="EMBL" id="FZOJ01000063">
    <property type="protein sequence ID" value="SNT25452.1"/>
    <property type="molecule type" value="Genomic_DNA"/>
</dbReference>
<keyword evidence="2" id="KW-1185">Reference proteome</keyword>